<dbReference type="AlphaFoldDB" id="A0A0D9VRB4"/>
<feature type="region of interest" description="Disordered" evidence="1">
    <location>
        <begin position="1"/>
        <end position="71"/>
    </location>
</feature>
<dbReference type="Pfam" id="PF10263">
    <property type="entry name" value="SprT-like"/>
    <property type="match status" value="1"/>
</dbReference>
<accession>A0A0D9VRB4</accession>
<dbReference type="GO" id="GO:0004222">
    <property type="term" value="F:metalloendopeptidase activity"/>
    <property type="evidence" value="ECO:0007669"/>
    <property type="project" value="InterPro"/>
</dbReference>
<reference evidence="4" key="2">
    <citation type="submission" date="2013-12" db="EMBL/GenBank/DDBJ databases">
        <authorList>
            <person name="Yu Y."/>
            <person name="Lee S."/>
            <person name="de Baynast K."/>
            <person name="Wissotski M."/>
            <person name="Liu L."/>
            <person name="Talag J."/>
            <person name="Goicoechea J."/>
            <person name="Angelova A."/>
            <person name="Jetty R."/>
            <person name="Kudrna D."/>
            <person name="Golser W."/>
            <person name="Rivera L."/>
            <person name="Zhang J."/>
            <person name="Wing R."/>
        </authorList>
    </citation>
    <scope>NUCLEOTIDE SEQUENCE</scope>
</reference>
<feature type="compositionally biased region" description="Polar residues" evidence="1">
    <location>
        <begin position="498"/>
        <end position="507"/>
    </location>
</feature>
<dbReference type="GO" id="GO:0003697">
    <property type="term" value="F:single-stranded DNA binding"/>
    <property type="evidence" value="ECO:0007669"/>
    <property type="project" value="InterPro"/>
</dbReference>
<protein>
    <recommendedName>
        <fullName evidence="2">SprT-like domain-containing protein</fullName>
    </recommendedName>
</protein>
<name>A0A0D9VRB4_9ORYZ</name>
<feature type="domain" description="SprT-like" evidence="2">
    <location>
        <begin position="74"/>
        <end position="259"/>
    </location>
</feature>
<evidence type="ECO:0000313" key="4">
    <source>
        <dbReference type="Proteomes" id="UP000032180"/>
    </source>
</evidence>
<feature type="compositionally biased region" description="Polar residues" evidence="1">
    <location>
        <begin position="434"/>
        <end position="463"/>
    </location>
</feature>
<keyword evidence="4" id="KW-1185">Reference proteome</keyword>
<reference evidence="3" key="3">
    <citation type="submission" date="2015-04" db="UniProtKB">
        <authorList>
            <consortium name="EnsemblPlants"/>
        </authorList>
    </citation>
    <scope>IDENTIFICATION</scope>
</reference>
<dbReference type="InterPro" id="IPR044245">
    <property type="entry name" value="Spartan"/>
</dbReference>
<dbReference type="STRING" id="77586.A0A0D9VRB4"/>
<feature type="region of interest" description="Disordered" evidence="1">
    <location>
        <begin position="427"/>
        <end position="517"/>
    </location>
</feature>
<feature type="compositionally biased region" description="Low complexity" evidence="1">
    <location>
        <begin position="39"/>
        <end position="51"/>
    </location>
</feature>
<dbReference type="InterPro" id="IPR006640">
    <property type="entry name" value="SprT-like_domain"/>
</dbReference>
<reference evidence="3 4" key="1">
    <citation type="submission" date="2012-08" db="EMBL/GenBank/DDBJ databases">
        <title>Oryza genome evolution.</title>
        <authorList>
            <person name="Wing R.A."/>
        </authorList>
    </citation>
    <scope>NUCLEOTIDE SEQUENCE</scope>
</reference>
<dbReference type="HOGENOM" id="CLU_040234_0_0_1"/>
<dbReference type="eggNOG" id="KOG3931">
    <property type="taxonomic scope" value="Eukaryota"/>
</dbReference>
<dbReference type="GO" id="GO:0006974">
    <property type="term" value="P:DNA damage response"/>
    <property type="evidence" value="ECO:0007669"/>
    <property type="project" value="InterPro"/>
</dbReference>
<organism evidence="3 4">
    <name type="scientific">Leersia perrieri</name>
    <dbReference type="NCBI Taxonomy" id="77586"/>
    <lineage>
        <taxon>Eukaryota</taxon>
        <taxon>Viridiplantae</taxon>
        <taxon>Streptophyta</taxon>
        <taxon>Embryophyta</taxon>
        <taxon>Tracheophyta</taxon>
        <taxon>Spermatophyta</taxon>
        <taxon>Magnoliopsida</taxon>
        <taxon>Liliopsida</taxon>
        <taxon>Poales</taxon>
        <taxon>Poaceae</taxon>
        <taxon>BOP clade</taxon>
        <taxon>Oryzoideae</taxon>
        <taxon>Oryzeae</taxon>
        <taxon>Oryzinae</taxon>
        <taxon>Leersia</taxon>
    </lineage>
</organism>
<evidence type="ECO:0000313" key="3">
    <source>
        <dbReference type="EnsemblPlants" id="LPERR03G07840.1"/>
    </source>
</evidence>
<sequence>MRTPTTRPNGQVHPPRFHFHIPSPDRSLPPIARTPENPKPSSATPPIAPISNYSPPTPPPAMGGSDPEVGGGEPDISNLFCHYNALYFRNSLGTCAVSWATEDDPLPHRELGGCEYYPGGGGCIILLSKSLYERYTDLDLKNVLLHEMIHAYMCIKDSNSNHSDHGPKFQKLMNTINLNSVADPHRPLGGYSITMLHEIRKRYYLHTCESCGDLIKSTKIRGPSPSDCIEAMGANDSCDSSSCHWHWHKKRCSGSYHRVQGSAQGCVEGSKALSEEALDCKAEESAPGSWHSAHTSIKGGKGNKHELQETSAEFLSPDDSAGISGVESSSRNTANKKIKLSKDIGLDHQITTTVQEAPKRPRRTTLKKNQECSRQKKRRLGKWDGSYSVIIEWLNYYSVDESDEDEVPLINKRTERRKRQKLMIIAQARESNSDSEGASSLSFVENGRNPSSSCSYPLSQGQNEKSEIVPASQVDGSSFSGHRMSSHVVAEDQAGHETATSPLNSPTRGIIVDISDD</sequence>
<dbReference type="GO" id="GO:0031593">
    <property type="term" value="F:polyubiquitin modification-dependent protein binding"/>
    <property type="evidence" value="ECO:0007669"/>
    <property type="project" value="TreeGrafter"/>
</dbReference>
<dbReference type="GO" id="GO:0005634">
    <property type="term" value="C:nucleus"/>
    <property type="evidence" value="ECO:0007669"/>
    <property type="project" value="TreeGrafter"/>
</dbReference>
<feature type="region of interest" description="Disordered" evidence="1">
    <location>
        <begin position="284"/>
        <end position="303"/>
    </location>
</feature>
<dbReference type="Gramene" id="LPERR03G07840.1">
    <property type="protein sequence ID" value="LPERR03G07840.1"/>
    <property type="gene ID" value="LPERR03G07840"/>
</dbReference>
<evidence type="ECO:0000256" key="1">
    <source>
        <dbReference type="SAM" id="MobiDB-lite"/>
    </source>
</evidence>
<evidence type="ECO:0000259" key="2">
    <source>
        <dbReference type="SMART" id="SM00731"/>
    </source>
</evidence>
<dbReference type="SMART" id="SM00731">
    <property type="entry name" value="SprT"/>
    <property type="match status" value="1"/>
</dbReference>
<proteinExistence type="predicted"/>
<dbReference type="PANTHER" id="PTHR21220">
    <property type="entry name" value="DNA-DEPENDENT METALLOPROTEASE SPRTN"/>
    <property type="match status" value="1"/>
</dbReference>
<dbReference type="EnsemblPlants" id="LPERR03G07840.1">
    <property type="protein sequence ID" value="LPERR03G07840.1"/>
    <property type="gene ID" value="LPERR03G07840"/>
</dbReference>
<dbReference type="Proteomes" id="UP000032180">
    <property type="component" value="Chromosome 3"/>
</dbReference>
<dbReference type="PANTHER" id="PTHR21220:SF0">
    <property type="entry name" value="DNA-DEPENDENT METALLOPROTEASE SPRTN"/>
    <property type="match status" value="1"/>
</dbReference>